<evidence type="ECO:0000256" key="1">
    <source>
        <dbReference type="SAM" id="MobiDB-lite"/>
    </source>
</evidence>
<feature type="compositionally biased region" description="Gly residues" evidence="1">
    <location>
        <begin position="101"/>
        <end position="112"/>
    </location>
</feature>
<gene>
    <name evidence="2" type="ORF">MEUPH1_LOCUS18637</name>
</gene>
<dbReference type="Proteomes" id="UP001160148">
    <property type="component" value="Unassembled WGS sequence"/>
</dbReference>
<organism evidence="2 3">
    <name type="scientific">Macrosiphum euphorbiae</name>
    <name type="common">potato aphid</name>
    <dbReference type="NCBI Taxonomy" id="13131"/>
    <lineage>
        <taxon>Eukaryota</taxon>
        <taxon>Metazoa</taxon>
        <taxon>Ecdysozoa</taxon>
        <taxon>Arthropoda</taxon>
        <taxon>Hexapoda</taxon>
        <taxon>Insecta</taxon>
        <taxon>Pterygota</taxon>
        <taxon>Neoptera</taxon>
        <taxon>Paraneoptera</taxon>
        <taxon>Hemiptera</taxon>
        <taxon>Sternorrhyncha</taxon>
        <taxon>Aphidomorpha</taxon>
        <taxon>Aphidoidea</taxon>
        <taxon>Aphididae</taxon>
        <taxon>Macrosiphini</taxon>
        <taxon>Macrosiphum</taxon>
    </lineage>
</organism>
<reference evidence="2 3" key="1">
    <citation type="submission" date="2023-01" db="EMBL/GenBank/DDBJ databases">
        <authorList>
            <person name="Whitehead M."/>
        </authorList>
    </citation>
    <scope>NUCLEOTIDE SEQUENCE [LARGE SCALE GENOMIC DNA]</scope>
</reference>
<evidence type="ECO:0000313" key="3">
    <source>
        <dbReference type="Proteomes" id="UP001160148"/>
    </source>
</evidence>
<feature type="region of interest" description="Disordered" evidence="1">
    <location>
        <begin position="83"/>
        <end position="112"/>
    </location>
</feature>
<proteinExistence type="predicted"/>
<dbReference type="AlphaFoldDB" id="A0AAV0X752"/>
<keyword evidence="3" id="KW-1185">Reference proteome</keyword>
<protein>
    <submittedName>
        <fullName evidence="2">Uncharacterized protein</fullName>
    </submittedName>
</protein>
<evidence type="ECO:0000313" key="2">
    <source>
        <dbReference type="EMBL" id="CAI6363733.1"/>
    </source>
</evidence>
<accession>A0AAV0X752</accession>
<name>A0AAV0X752_9HEMI</name>
<comment type="caution">
    <text evidence="2">The sequence shown here is derived from an EMBL/GenBank/DDBJ whole genome shotgun (WGS) entry which is preliminary data.</text>
</comment>
<dbReference type="EMBL" id="CARXXK010000003">
    <property type="protein sequence ID" value="CAI6363733.1"/>
    <property type="molecule type" value="Genomic_DNA"/>
</dbReference>
<sequence>MLGGGYPRRNSCIRINISRWGGTNVAWAKASGGGEGRPCKTSPAGNSNSLCTVLINQSRGGVQAEGHSGWHSIKAIKSFFSSTTHGDDVDDDDDDCNPVGNGYGGYNGYRSL</sequence>